<evidence type="ECO:0000313" key="1">
    <source>
        <dbReference type="EMBL" id="KAK0585894.1"/>
    </source>
</evidence>
<dbReference type="EMBL" id="JAUESC010000383">
    <property type="protein sequence ID" value="KAK0585894.1"/>
    <property type="molecule type" value="Genomic_DNA"/>
</dbReference>
<comment type="caution">
    <text evidence="1">The sequence shown here is derived from an EMBL/GenBank/DDBJ whole genome shotgun (WGS) entry which is preliminary data.</text>
</comment>
<organism evidence="1 2">
    <name type="scientific">Acer saccharum</name>
    <name type="common">Sugar maple</name>
    <dbReference type="NCBI Taxonomy" id="4024"/>
    <lineage>
        <taxon>Eukaryota</taxon>
        <taxon>Viridiplantae</taxon>
        <taxon>Streptophyta</taxon>
        <taxon>Embryophyta</taxon>
        <taxon>Tracheophyta</taxon>
        <taxon>Spermatophyta</taxon>
        <taxon>Magnoliopsida</taxon>
        <taxon>eudicotyledons</taxon>
        <taxon>Gunneridae</taxon>
        <taxon>Pentapetalae</taxon>
        <taxon>rosids</taxon>
        <taxon>malvids</taxon>
        <taxon>Sapindales</taxon>
        <taxon>Sapindaceae</taxon>
        <taxon>Hippocastanoideae</taxon>
        <taxon>Acereae</taxon>
        <taxon>Acer</taxon>
    </lineage>
</organism>
<reference evidence="1" key="2">
    <citation type="submission" date="2023-06" db="EMBL/GenBank/DDBJ databases">
        <authorList>
            <person name="Swenson N.G."/>
            <person name="Wegrzyn J.L."/>
            <person name="Mcevoy S.L."/>
        </authorList>
    </citation>
    <scope>NUCLEOTIDE SEQUENCE</scope>
    <source>
        <strain evidence="1">NS2018</strain>
        <tissue evidence="1">Leaf</tissue>
    </source>
</reference>
<evidence type="ECO:0000313" key="2">
    <source>
        <dbReference type="Proteomes" id="UP001168877"/>
    </source>
</evidence>
<accession>A0AA39VI28</accession>
<dbReference type="AlphaFoldDB" id="A0AA39VI28"/>
<reference evidence="1" key="1">
    <citation type="journal article" date="2022" name="Plant J.">
        <title>Strategies of tolerance reflected in two North American maple genomes.</title>
        <authorList>
            <person name="McEvoy S.L."/>
            <person name="Sezen U.U."/>
            <person name="Trouern-Trend A."/>
            <person name="McMahon S.M."/>
            <person name="Schaberg P.G."/>
            <person name="Yang J."/>
            <person name="Wegrzyn J.L."/>
            <person name="Swenson N.G."/>
        </authorList>
    </citation>
    <scope>NUCLEOTIDE SEQUENCE</scope>
    <source>
        <strain evidence="1">NS2018</strain>
    </source>
</reference>
<dbReference type="Proteomes" id="UP001168877">
    <property type="component" value="Unassembled WGS sequence"/>
</dbReference>
<keyword evidence="2" id="KW-1185">Reference proteome</keyword>
<sequence>MGMVFSFGMLGSVFRLIVWEDGFRLGGLIGGVYGFGLVVGLSQDLVSLASIDASTGTYCSWDSPVTIVESGGLISFTKSLVSDSGPTLSSSGRFSIVDSRSELEFALIGLWENIAGIEEYGRIEEKKRE</sequence>
<name>A0AA39VI28_ACESA</name>
<proteinExistence type="predicted"/>
<gene>
    <name evidence="1" type="ORF">LWI29_035915</name>
</gene>
<protein>
    <submittedName>
        <fullName evidence="1">Uncharacterized protein</fullName>
    </submittedName>
</protein>